<evidence type="ECO:0000313" key="1">
    <source>
        <dbReference type="EMBL" id="KHG25626.1"/>
    </source>
</evidence>
<proteinExistence type="predicted"/>
<gene>
    <name evidence="1" type="ORF">F383_31875</name>
</gene>
<organism evidence="1 2">
    <name type="scientific">Gossypium arboreum</name>
    <name type="common">Tree cotton</name>
    <name type="synonym">Gossypium nanking</name>
    <dbReference type="NCBI Taxonomy" id="29729"/>
    <lineage>
        <taxon>Eukaryota</taxon>
        <taxon>Viridiplantae</taxon>
        <taxon>Streptophyta</taxon>
        <taxon>Embryophyta</taxon>
        <taxon>Tracheophyta</taxon>
        <taxon>Spermatophyta</taxon>
        <taxon>Magnoliopsida</taxon>
        <taxon>eudicotyledons</taxon>
        <taxon>Gunneridae</taxon>
        <taxon>Pentapetalae</taxon>
        <taxon>rosids</taxon>
        <taxon>malvids</taxon>
        <taxon>Malvales</taxon>
        <taxon>Malvaceae</taxon>
        <taxon>Malvoideae</taxon>
        <taxon>Gossypium</taxon>
    </lineage>
</organism>
<accession>A0A0B0PQE2</accession>
<protein>
    <submittedName>
        <fullName evidence="1">Uncharacterized protein</fullName>
    </submittedName>
</protein>
<dbReference type="AlphaFoldDB" id="A0A0B0PQE2"/>
<keyword evidence="2" id="KW-1185">Reference proteome</keyword>
<reference evidence="2" key="1">
    <citation type="submission" date="2014-09" db="EMBL/GenBank/DDBJ databases">
        <authorList>
            <person name="Mudge J."/>
            <person name="Ramaraj T."/>
            <person name="Lindquist I.E."/>
            <person name="Bharti A.K."/>
            <person name="Sundararajan A."/>
            <person name="Cameron C.T."/>
            <person name="Woodward J.E."/>
            <person name="May G.D."/>
            <person name="Brubaker C."/>
            <person name="Broadhvest J."/>
            <person name="Wilkins T.A."/>
        </authorList>
    </citation>
    <scope>NUCLEOTIDE SEQUENCE</scope>
    <source>
        <strain evidence="2">cv. AKA8401</strain>
    </source>
</reference>
<dbReference type="Proteomes" id="UP000032142">
    <property type="component" value="Unassembled WGS sequence"/>
</dbReference>
<dbReference type="EMBL" id="KN433144">
    <property type="protein sequence ID" value="KHG25626.1"/>
    <property type="molecule type" value="Genomic_DNA"/>
</dbReference>
<name>A0A0B0PQE2_GOSAR</name>
<sequence>MIKFWRSIEENERFRNNRNAKPRRIPAWTGNLAVRCEVRGSAYIR</sequence>
<evidence type="ECO:0000313" key="2">
    <source>
        <dbReference type="Proteomes" id="UP000032142"/>
    </source>
</evidence>